<dbReference type="HOGENOM" id="CLU_2825137_0_0_9"/>
<accession>I0JRY6</accession>
<protein>
    <submittedName>
        <fullName evidence="1">Uncharacterized protein</fullName>
    </submittedName>
</protein>
<dbReference type="AlphaFoldDB" id="I0JRY6"/>
<dbReference type="EMBL" id="HE717023">
    <property type="protein sequence ID" value="CCG46907.1"/>
    <property type="molecule type" value="Genomic_DNA"/>
</dbReference>
<dbReference type="KEGG" id="hhd:HBHAL_4569_A"/>
<evidence type="ECO:0000313" key="1">
    <source>
        <dbReference type="EMBL" id="CCG46907.1"/>
    </source>
</evidence>
<gene>
    <name evidence="1" type="ORF">HBHAL_4569_A</name>
</gene>
<reference evidence="1 2" key="1">
    <citation type="journal article" date="2013" name="Environ. Microbiol.">
        <title>Chloride and organic osmolytes: a hybrid strategy to cope with elevated salinities by the moderately halophilic, chloride-dependent bacterium Halobacillus halophilus.</title>
        <authorList>
            <person name="Saum S.H."/>
            <person name="Pfeiffer F."/>
            <person name="Palm P."/>
            <person name="Rampp M."/>
            <person name="Schuster S.C."/>
            <person name="Muller V."/>
            <person name="Oesterhelt D."/>
        </authorList>
    </citation>
    <scope>NUCLEOTIDE SEQUENCE [LARGE SCALE GENOMIC DNA]</scope>
    <source>
        <strain evidence="2">ATCC 35676 / DSM 2266 / JCM 20832 / KCTC 3685 / LMG 17431 / NBRC 102448 / NCIMB 2269</strain>
    </source>
</reference>
<dbReference type="STRING" id="866895.HBHAL_4569_A"/>
<proteinExistence type="predicted"/>
<evidence type="ECO:0000313" key="2">
    <source>
        <dbReference type="Proteomes" id="UP000007397"/>
    </source>
</evidence>
<organism evidence="1 2">
    <name type="scientific">Halobacillus halophilus (strain ATCC 35676 / DSM 2266 / JCM 20832 / KCTC 3685 / LMG 17431 / NBRC 102448 / NCIMB 2269)</name>
    <name type="common">Sporosarcina halophila</name>
    <dbReference type="NCBI Taxonomy" id="866895"/>
    <lineage>
        <taxon>Bacteria</taxon>
        <taxon>Bacillati</taxon>
        <taxon>Bacillota</taxon>
        <taxon>Bacilli</taxon>
        <taxon>Bacillales</taxon>
        <taxon>Bacillaceae</taxon>
        <taxon>Halobacillus</taxon>
    </lineage>
</organism>
<keyword evidence="2" id="KW-1185">Reference proteome</keyword>
<sequence length="66" mass="7771">MGRFDEFLRDINRRNKICWNCQREVSEDDLVIPEDDWKVHIQLCIDCYEDRWKGEKGAAGGNQTPG</sequence>
<name>I0JRY6_HALH3</name>
<dbReference type="Proteomes" id="UP000007397">
    <property type="component" value="Chromosome"/>
</dbReference>